<evidence type="ECO:0000313" key="3">
    <source>
        <dbReference type="Proteomes" id="UP000016930"/>
    </source>
</evidence>
<dbReference type="AlphaFoldDB" id="M2QVV2"/>
<evidence type="ECO:0000256" key="1">
    <source>
        <dbReference type="SAM" id="MobiDB-lite"/>
    </source>
</evidence>
<dbReference type="HOGENOM" id="CLU_065836_0_0_1"/>
<proteinExistence type="predicted"/>
<gene>
    <name evidence="2" type="ORF">CERSUDRAFT_127767</name>
</gene>
<reference evidence="2 3" key="1">
    <citation type="journal article" date="2012" name="Proc. Natl. Acad. Sci. U.S.A.">
        <title>Comparative genomics of Ceriporiopsis subvermispora and Phanerochaete chrysosporium provide insight into selective ligninolysis.</title>
        <authorList>
            <person name="Fernandez-Fueyo E."/>
            <person name="Ruiz-Duenas F.J."/>
            <person name="Ferreira P."/>
            <person name="Floudas D."/>
            <person name="Hibbett D.S."/>
            <person name="Canessa P."/>
            <person name="Larrondo L.F."/>
            <person name="James T.Y."/>
            <person name="Seelenfreund D."/>
            <person name="Lobos S."/>
            <person name="Polanco R."/>
            <person name="Tello M."/>
            <person name="Honda Y."/>
            <person name="Watanabe T."/>
            <person name="Watanabe T."/>
            <person name="Ryu J.S."/>
            <person name="Kubicek C.P."/>
            <person name="Schmoll M."/>
            <person name="Gaskell J."/>
            <person name="Hammel K.E."/>
            <person name="St John F.J."/>
            <person name="Vanden Wymelenberg A."/>
            <person name="Sabat G."/>
            <person name="Splinter BonDurant S."/>
            <person name="Syed K."/>
            <person name="Yadav J.S."/>
            <person name="Doddapaneni H."/>
            <person name="Subramanian V."/>
            <person name="Lavin J.L."/>
            <person name="Oguiza J.A."/>
            <person name="Perez G."/>
            <person name="Pisabarro A.G."/>
            <person name="Ramirez L."/>
            <person name="Santoyo F."/>
            <person name="Master E."/>
            <person name="Coutinho P.M."/>
            <person name="Henrissat B."/>
            <person name="Lombard V."/>
            <person name="Magnuson J.K."/>
            <person name="Kuees U."/>
            <person name="Hori C."/>
            <person name="Igarashi K."/>
            <person name="Samejima M."/>
            <person name="Held B.W."/>
            <person name="Barry K.W."/>
            <person name="LaButti K.M."/>
            <person name="Lapidus A."/>
            <person name="Lindquist E.A."/>
            <person name="Lucas S.M."/>
            <person name="Riley R."/>
            <person name="Salamov A.A."/>
            <person name="Hoffmeister D."/>
            <person name="Schwenk D."/>
            <person name="Hadar Y."/>
            <person name="Yarden O."/>
            <person name="de Vries R.P."/>
            <person name="Wiebenga A."/>
            <person name="Stenlid J."/>
            <person name="Eastwood D."/>
            <person name="Grigoriev I.V."/>
            <person name="Berka R.M."/>
            <person name="Blanchette R.A."/>
            <person name="Kersten P."/>
            <person name="Martinez A.T."/>
            <person name="Vicuna R."/>
            <person name="Cullen D."/>
        </authorList>
    </citation>
    <scope>NUCLEOTIDE SEQUENCE [LARGE SCALE GENOMIC DNA]</scope>
    <source>
        <strain evidence="2 3">B</strain>
    </source>
</reference>
<feature type="region of interest" description="Disordered" evidence="1">
    <location>
        <begin position="176"/>
        <end position="273"/>
    </location>
</feature>
<dbReference type="Proteomes" id="UP000016930">
    <property type="component" value="Unassembled WGS sequence"/>
</dbReference>
<feature type="non-terminal residue" evidence="2">
    <location>
        <position position="1"/>
    </location>
</feature>
<accession>M2QVV2</accession>
<feature type="compositionally biased region" description="Basic residues" evidence="1">
    <location>
        <begin position="215"/>
        <end position="231"/>
    </location>
</feature>
<keyword evidence="3" id="KW-1185">Reference proteome</keyword>
<sequence>MYSTPSYSTAEYDMSMYLAGMSEFMQDMDNLVSNGGDTWLYNVSMPAYTPETPSAHSDTQGMQPLANNDGMVVYGASMGTYTEPGYTSPTCGEPEYSTSIYVTPGDTQFMPVSQALPINTQLFSIPGATQEQFVPGGGMLPYDVSTSIDIVSAYDAPLYTGPVPNAQSDMQDMGQLIPTSVAGPSGTNQPALSMSWPREDPEPVEPSSGPMRENRRQRRRKTGSKTKKSKDRRAAADPSTDSQSVNGSGMALALFLSSSTKEGERDGPRQYDA</sequence>
<feature type="compositionally biased region" description="Basic and acidic residues" evidence="1">
    <location>
        <begin position="261"/>
        <end position="273"/>
    </location>
</feature>
<dbReference type="EMBL" id="KB445921">
    <property type="protein sequence ID" value="EMD30646.1"/>
    <property type="molecule type" value="Genomic_DNA"/>
</dbReference>
<name>M2QVV2_CERS8</name>
<evidence type="ECO:0000313" key="2">
    <source>
        <dbReference type="EMBL" id="EMD30646.1"/>
    </source>
</evidence>
<organism evidence="2 3">
    <name type="scientific">Ceriporiopsis subvermispora (strain B)</name>
    <name type="common">White-rot fungus</name>
    <name type="synonym">Gelatoporia subvermispora</name>
    <dbReference type="NCBI Taxonomy" id="914234"/>
    <lineage>
        <taxon>Eukaryota</taxon>
        <taxon>Fungi</taxon>
        <taxon>Dikarya</taxon>
        <taxon>Basidiomycota</taxon>
        <taxon>Agaricomycotina</taxon>
        <taxon>Agaricomycetes</taxon>
        <taxon>Polyporales</taxon>
        <taxon>Gelatoporiaceae</taxon>
        <taxon>Gelatoporia</taxon>
    </lineage>
</organism>
<protein>
    <submittedName>
        <fullName evidence="2">Uncharacterized protein</fullName>
    </submittedName>
</protein>